<evidence type="ECO:0000256" key="3">
    <source>
        <dbReference type="RuleBase" id="RU363098"/>
    </source>
</evidence>
<accession>A0A9W9YBD9</accession>
<name>A0A9W9YBD9_9CNID</name>
<dbReference type="PANTHER" id="PTHR14074">
    <property type="entry name" value="HELICASE WITH DEATH DOMAIN-RELATED"/>
    <property type="match status" value="1"/>
</dbReference>
<dbReference type="GO" id="GO:0003968">
    <property type="term" value="F:RNA-directed RNA polymerase activity"/>
    <property type="evidence" value="ECO:0007669"/>
    <property type="project" value="UniProtKB-KW"/>
</dbReference>
<dbReference type="OrthoDB" id="6513042at2759"/>
<feature type="domain" description="Helicase ATP-binding" evidence="5">
    <location>
        <begin position="177"/>
        <end position="358"/>
    </location>
</feature>
<dbReference type="InterPro" id="IPR057596">
    <property type="entry name" value="RDRP_core"/>
</dbReference>
<feature type="region of interest" description="Disordered" evidence="4">
    <location>
        <begin position="751"/>
        <end position="770"/>
    </location>
</feature>
<dbReference type="SMART" id="SM00487">
    <property type="entry name" value="DEXDc"/>
    <property type="match status" value="1"/>
</dbReference>
<evidence type="ECO:0000259" key="5">
    <source>
        <dbReference type="PROSITE" id="PS51192"/>
    </source>
</evidence>
<dbReference type="Pfam" id="PF25359">
    <property type="entry name" value="PH_met_RdRP"/>
    <property type="match status" value="1"/>
</dbReference>
<keyword evidence="8" id="KW-1185">Reference proteome</keyword>
<feature type="compositionally biased region" description="Acidic residues" evidence="4">
    <location>
        <begin position="734"/>
        <end position="743"/>
    </location>
</feature>
<dbReference type="Gene3D" id="3.40.50.300">
    <property type="entry name" value="P-loop containing nucleotide triphosphate hydrolases"/>
    <property type="match status" value="2"/>
</dbReference>
<organism evidence="7 8">
    <name type="scientific">Desmophyllum pertusum</name>
    <dbReference type="NCBI Taxonomy" id="174260"/>
    <lineage>
        <taxon>Eukaryota</taxon>
        <taxon>Metazoa</taxon>
        <taxon>Cnidaria</taxon>
        <taxon>Anthozoa</taxon>
        <taxon>Hexacorallia</taxon>
        <taxon>Scleractinia</taxon>
        <taxon>Caryophylliina</taxon>
        <taxon>Caryophylliidae</taxon>
        <taxon>Desmophyllum</taxon>
    </lineage>
</organism>
<keyword evidence="3" id="KW-0696">RNA-directed RNA polymerase</keyword>
<keyword evidence="1" id="KW-0547">Nucleotide-binding</keyword>
<evidence type="ECO:0000256" key="2">
    <source>
        <dbReference type="ARBA" id="ARBA00022840"/>
    </source>
</evidence>
<sequence>MAYRSCLTLFCNHCNTALATSDILMLATIPPTQSHLAIKKDQEDKAYEKIRKIPNPDPKKASFCPYKILCKQCNDYPVGTISLIEGNTLICFKIENVHFKRGYEEIKGKRLKQIKDKLLQYGLEVVNVSQLREAFSRAVNVTHTPAEPMVYCDLDKLTMEDILSFTKQVPRGYQRELFLQALRGNTLVYLPTGSGKTLIAAMVLSCMKKLNPNKLMVFLVDRIPLVYQQSDYIKSQVPDLRVEILAGDVGRFPGDKSRWIATVQALTENKIDLLVMTHQILLNLMADDCPVLRMSDVSVLVFDEAHHCLGNHCYNQIMRDFYKVTINSRKPLVLALTASPAGADTPQVTTTKLEELLSNLCACARMPSRSTDLEAYWNRPETTYEMVSLNTKQQLLQSFVETYLTSLTVQIEAELKCPRALDKLRVLTPNYRGALRKLIERCYGDKNRVKGLALGEHAMHMLSVIEVNNILGNEYAVDCLVECIKQLRTATSPMEQLKKKLIGSSEQLRVLESSIASLKRASSLFSCSDRYQHLTKELQNFIHRVERDETSRGIIFVKMRKTAYKLCERLRQEPGIAKRLNPAFLVGHGQGSDGMDWRGEQEEILKKFRSGEVKLLVSTSVLEEGLDVPVCNLVIRFDSALTLRALVQSRGRASRRPDSRFVVICSDPKEQTNAFDAIRKEQNMEQAMRRQQYSITRSLQAVLFGCEMKKPDLSQPSHPVEPPSMTCAEHEPEPEAEEDDDMENEYSVETMTIHDRGESLASGGPRKRRKKHIPNVRIAIHNVVLGGNNSKEVGQLTEYFERYFEVKSLHTENVGAGVPGVGGASRKDNTPERSLFSAVIRLQLEPLEDQRFRTKETFFTHIVQSWCSRPMALRSQTEKLWLRRDEPSRNRNYSKPVLVIKPDAMFLGYFLNQAHFCVHWPFNSAKLENIRVAFEHDLRTMLICFTVPNPSSQWKADLYKLQVRYSELQEFVLVDKRSSSSSHEILFTLTHPPRIFKAKNFIKKEQDDDENDFEEWYFEENDYDFDYARDFADEFSSDSEGDEATSEVGRNSADSSENADDDREALLTSSDVASIDDVVNWERVTEIEDSGGAFGSCWAYNLKFKASAWKEIKEVLRSIAKYDKKSFYVSMRKSFRRLPEVDIPKELPFRVKYAAQCVLNSFPFVKGRITAKFATLLGSKPEQVTLVALERLAAALRRNSFCDPETKLGTLLDEMNFKAGGIPKQLLPTQCAMIKRMVITPTRLLFYTPEVMSKNRVLRQYNTDQFLCVNVRDEDFSKISAAGGSIDHVLERVKRTLDSEVIAGGDVFLYLGSSNSQLRNHGCWFVRPSPYPDEIREWMGDFSKIRCVATFMARMGQCFSTSLDAGGHRCQ</sequence>
<comment type="caution">
    <text evidence="7">The sequence shown here is derived from an EMBL/GenBank/DDBJ whole genome shotgun (WGS) entry which is preliminary data.</text>
</comment>
<dbReference type="InterPro" id="IPR001650">
    <property type="entry name" value="Helicase_C-like"/>
</dbReference>
<dbReference type="Pfam" id="PF05183">
    <property type="entry name" value="RdRP"/>
    <property type="match status" value="1"/>
</dbReference>
<protein>
    <recommendedName>
        <fullName evidence="3">RNA-dependent RNA polymerase</fullName>
        <ecNumber evidence="3">2.7.7.48</ecNumber>
    </recommendedName>
</protein>
<comment type="catalytic activity">
    <reaction evidence="3">
        <text>RNA(n) + a ribonucleoside 5'-triphosphate = RNA(n+1) + diphosphate</text>
        <dbReference type="Rhea" id="RHEA:21248"/>
        <dbReference type="Rhea" id="RHEA-COMP:14527"/>
        <dbReference type="Rhea" id="RHEA-COMP:17342"/>
        <dbReference type="ChEBI" id="CHEBI:33019"/>
        <dbReference type="ChEBI" id="CHEBI:61557"/>
        <dbReference type="ChEBI" id="CHEBI:140395"/>
        <dbReference type="EC" id="2.7.7.48"/>
    </reaction>
</comment>
<keyword evidence="3" id="KW-0548">Nucleotidyltransferase</keyword>
<gene>
    <name evidence="7" type="ORF">OS493_020020</name>
</gene>
<dbReference type="InterPro" id="IPR027417">
    <property type="entry name" value="P-loop_NTPase"/>
</dbReference>
<evidence type="ECO:0000259" key="6">
    <source>
        <dbReference type="PROSITE" id="PS51194"/>
    </source>
</evidence>
<dbReference type="InterPro" id="IPR051363">
    <property type="entry name" value="RLR_Helicase"/>
</dbReference>
<feature type="domain" description="Helicase C-terminal" evidence="6">
    <location>
        <begin position="537"/>
        <end position="703"/>
    </location>
</feature>
<dbReference type="PANTHER" id="PTHR14074:SF16">
    <property type="entry name" value="ANTIVIRAL INNATE IMMUNE RESPONSE RECEPTOR RIG-I"/>
    <property type="match status" value="1"/>
</dbReference>
<dbReference type="PROSITE" id="PS51192">
    <property type="entry name" value="HELICASE_ATP_BIND_1"/>
    <property type="match status" value="1"/>
</dbReference>
<keyword evidence="2" id="KW-0067">ATP-binding</keyword>
<comment type="similarity">
    <text evidence="3">Belongs to the RdRP family.</text>
</comment>
<dbReference type="EMBL" id="MU827789">
    <property type="protein sequence ID" value="KAJ7331238.1"/>
    <property type="molecule type" value="Genomic_DNA"/>
</dbReference>
<dbReference type="InterPro" id="IPR057493">
    <property type="entry name" value="PH_RdRP-assoc"/>
</dbReference>
<feature type="region of interest" description="Disordered" evidence="4">
    <location>
        <begin position="712"/>
        <end position="743"/>
    </location>
</feature>
<dbReference type="GO" id="GO:0005524">
    <property type="term" value="F:ATP binding"/>
    <property type="evidence" value="ECO:0007669"/>
    <property type="project" value="UniProtKB-KW"/>
</dbReference>
<keyword evidence="3" id="KW-0694">RNA-binding</keyword>
<evidence type="ECO:0000256" key="4">
    <source>
        <dbReference type="SAM" id="MobiDB-lite"/>
    </source>
</evidence>
<keyword evidence="3" id="KW-0808">Transferase</keyword>
<reference evidence="7" key="1">
    <citation type="submission" date="2023-01" db="EMBL/GenBank/DDBJ databases">
        <title>Genome assembly of the deep-sea coral Lophelia pertusa.</title>
        <authorList>
            <person name="Herrera S."/>
            <person name="Cordes E."/>
        </authorList>
    </citation>
    <scope>NUCLEOTIDE SEQUENCE</scope>
    <source>
        <strain evidence="7">USNM1676648</strain>
        <tissue evidence="7">Polyp</tissue>
    </source>
</reference>
<dbReference type="GO" id="GO:0005737">
    <property type="term" value="C:cytoplasm"/>
    <property type="evidence" value="ECO:0007669"/>
    <property type="project" value="TreeGrafter"/>
</dbReference>
<dbReference type="SUPFAM" id="SSF52540">
    <property type="entry name" value="P-loop containing nucleoside triphosphate hydrolases"/>
    <property type="match status" value="1"/>
</dbReference>
<evidence type="ECO:0000256" key="1">
    <source>
        <dbReference type="ARBA" id="ARBA00022741"/>
    </source>
</evidence>
<dbReference type="EC" id="2.7.7.48" evidence="3"/>
<dbReference type="GO" id="GO:0003723">
    <property type="term" value="F:RNA binding"/>
    <property type="evidence" value="ECO:0007669"/>
    <property type="project" value="UniProtKB-KW"/>
</dbReference>
<dbReference type="InterPro" id="IPR011545">
    <property type="entry name" value="DEAD/DEAH_box_helicase_dom"/>
</dbReference>
<evidence type="ECO:0000313" key="7">
    <source>
        <dbReference type="EMBL" id="KAJ7331238.1"/>
    </source>
</evidence>
<feature type="region of interest" description="Disordered" evidence="4">
    <location>
        <begin position="1036"/>
        <end position="1063"/>
    </location>
</feature>
<evidence type="ECO:0000313" key="8">
    <source>
        <dbReference type="Proteomes" id="UP001163046"/>
    </source>
</evidence>
<dbReference type="Pfam" id="PF00271">
    <property type="entry name" value="Helicase_C"/>
    <property type="match status" value="1"/>
</dbReference>
<dbReference type="SMART" id="SM00490">
    <property type="entry name" value="HELICc"/>
    <property type="match status" value="1"/>
</dbReference>
<dbReference type="Pfam" id="PF00270">
    <property type="entry name" value="DEAD"/>
    <property type="match status" value="1"/>
</dbReference>
<proteinExistence type="inferred from homology"/>
<dbReference type="InterPro" id="IPR014001">
    <property type="entry name" value="Helicase_ATP-bd"/>
</dbReference>
<feature type="compositionally biased region" description="Acidic residues" evidence="4">
    <location>
        <begin position="1036"/>
        <end position="1045"/>
    </location>
</feature>
<dbReference type="Proteomes" id="UP001163046">
    <property type="component" value="Unassembled WGS sequence"/>
</dbReference>
<dbReference type="PROSITE" id="PS51194">
    <property type="entry name" value="HELICASE_CTER"/>
    <property type="match status" value="1"/>
</dbReference>